<reference evidence="1 2" key="1">
    <citation type="submission" date="2016-01" db="EMBL/GenBank/DDBJ databases">
        <title>Biosynthesis of antibiotic leucinostatins and their inhibition on Phytophthora in bio-control Purpureocillium lilacinum.</title>
        <authorList>
            <person name="Wang G."/>
            <person name="Liu Z."/>
            <person name="Lin R."/>
            <person name="Li E."/>
            <person name="Mao Z."/>
            <person name="Ling J."/>
            <person name="Yin W."/>
            <person name="Xie B."/>
        </authorList>
    </citation>
    <scope>NUCLEOTIDE SEQUENCE [LARGE SCALE GENOMIC DNA]</scope>
    <source>
        <strain evidence="1">PLBJ-1</strain>
    </source>
</reference>
<comment type="caution">
    <text evidence="1">The sequence shown here is derived from an EMBL/GenBank/DDBJ whole genome shotgun (WGS) entry which is preliminary data.</text>
</comment>
<dbReference type="InterPro" id="IPR043129">
    <property type="entry name" value="ATPase_NBD"/>
</dbReference>
<dbReference type="PANTHER" id="PTHR14187">
    <property type="entry name" value="ALPHA KINASE/ELONGATION FACTOR 2 KINASE"/>
    <property type="match status" value="1"/>
</dbReference>
<dbReference type="PANTHER" id="PTHR14187:SF5">
    <property type="entry name" value="HEAT SHOCK 70 KDA PROTEIN 12A"/>
    <property type="match status" value="1"/>
</dbReference>
<dbReference type="CDD" id="cd10170">
    <property type="entry name" value="ASKHA_NBD_HSP70"/>
    <property type="match status" value="1"/>
</dbReference>
<protein>
    <submittedName>
        <fullName evidence="1">Actin-like ATPase domain-containing protein</fullName>
    </submittedName>
</protein>
<dbReference type="Proteomes" id="UP000078240">
    <property type="component" value="Unassembled WGS sequence"/>
</dbReference>
<gene>
    <name evidence="1" type="ORF">VFPBJ_02979</name>
</gene>
<accession>A0A179H3W5</accession>
<proteinExistence type="predicted"/>
<organism evidence="1 2">
    <name type="scientific">Purpureocillium lilacinum</name>
    <name type="common">Paecilomyces lilacinus</name>
    <dbReference type="NCBI Taxonomy" id="33203"/>
    <lineage>
        <taxon>Eukaryota</taxon>
        <taxon>Fungi</taxon>
        <taxon>Dikarya</taxon>
        <taxon>Ascomycota</taxon>
        <taxon>Pezizomycotina</taxon>
        <taxon>Sordariomycetes</taxon>
        <taxon>Hypocreomycetidae</taxon>
        <taxon>Hypocreales</taxon>
        <taxon>Ophiocordycipitaceae</taxon>
        <taxon>Purpureocillium</taxon>
    </lineage>
</organism>
<dbReference type="SUPFAM" id="SSF53067">
    <property type="entry name" value="Actin-like ATPase domain"/>
    <property type="match status" value="2"/>
</dbReference>
<evidence type="ECO:0000313" key="1">
    <source>
        <dbReference type="EMBL" id="OAQ84211.1"/>
    </source>
</evidence>
<name>A0A179H3W5_PURLI</name>
<dbReference type="Gene3D" id="3.30.420.40">
    <property type="match status" value="1"/>
</dbReference>
<sequence length="656" mass="74665">MMSKNPFDVFKHDPTEDNLRECFRQGGRVNQFDDEYEQYAVEFAVLQHYNARSDGDAAAMDLWRSMVAVFMEHNAIVEWCSEDESTLNVSETDRLWTRQIVHSELNVLGYGPTYSGVAWTDSGDCENIRIVSNWSTSMRNCSHTEKVPTALRHDENGNVTGWGYGVPPRSQSVRWFKLLLLEEKDVPKHVRCSTQFRAAREYQFDHKLDPVDMAASFLKHLWEHSLNLITRELGKELVDKSRFHIVITVPAMWPLYAHGRMRQAAQKAGLLAEHQGRETRLNLLSEPEAAALAIVSRLYKKSTVKASSIRRGRKGPLIHYGSDLISYVIESVVPFEVKECVKGAGDLCGGVFLDEEFLKLVERKVGRVIFGKFNHHVKRKFLNDNWEHSIKPQFNGKQATWTVEDLPAVCQAPGRGQKRIRELEFSSSDISSVFDSVVSKIEELVMQQLAAIQAKYQKPAKYVVLVGGFGRSPYLHDRLREAVPTSTEIHQPTGHGPWTAICQGAVMYGRTVRNLLRPPPVAVKARVARQSLKKKLLMVFQGQDLNETTTFKSGYFRTFDFTLKGKKLDLQRSTFYFTMAKPPPTRQDDCVKSLCTVSWNEPISINTLPTETNKIGISYHVLRYEIEMRCAGGIAEFAVIYQGKRVASHSVQVEYH</sequence>
<evidence type="ECO:0000313" key="2">
    <source>
        <dbReference type="Proteomes" id="UP000078240"/>
    </source>
</evidence>
<dbReference type="AlphaFoldDB" id="A0A179H3W5"/>
<dbReference type="EMBL" id="LSBH01000002">
    <property type="protein sequence ID" value="OAQ84211.1"/>
    <property type="molecule type" value="Genomic_DNA"/>
</dbReference>